<dbReference type="Proteomes" id="UP000003163">
    <property type="component" value="Unassembled WGS sequence"/>
</dbReference>
<accession>J8ZUN2</accession>
<comment type="pathway">
    <text evidence="2 12">Glycolipid biosynthesis; glycosylphosphatidylinositol-anchor biosynthesis.</text>
</comment>
<organism evidence="13 14">
    <name type="scientific">Edhazardia aedis (strain USNM 41457)</name>
    <name type="common">Microsporidian parasite</name>
    <dbReference type="NCBI Taxonomy" id="1003232"/>
    <lineage>
        <taxon>Eukaryota</taxon>
        <taxon>Fungi</taxon>
        <taxon>Fungi incertae sedis</taxon>
        <taxon>Microsporidia</taxon>
        <taxon>Edhazardia</taxon>
    </lineage>
</organism>
<dbReference type="EC" id="2.4.1.-" evidence="12"/>
<keyword evidence="10 12" id="KW-1133">Transmembrane helix</keyword>
<proteinExistence type="inferred from homology"/>
<sequence length="286" mass="33781">MTLKRYCRLIALSTLFRIFYIILAKISHKTFESFDKSTNLIRPKYFEYLLRWDAVYFLEICTKWYYSEHHLAFFPLLPLLIKLILAIFSIENSCSSCLVTGVLVNNFLFVCNTVLLYKITKKRYDAYVAEVVSLFYMINPSSIIFSSFYSDSLYMFLFLTFFITLEKESKSMVNTILKCSSLALMSLTRSNSILNVLFFVRIPVDLNDLILNVAYILATVVPFILFQLYSYKTMKLDNFTVPYSYIQSNYWDQGFLKFYFDRKNIPNFLVGFPFVIFGLHSFFSFF</sequence>
<dbReference type="OMA" id="HITHKIH"/>
<comment type="similarity">
    <text evidence="3 12">Belongs to the PIGV family.</text>
</comment>
<evidence type="ECO:0000256" key="9">
    <source>
        <dbReference type="ARBA" id="ARBA00022824"/>
    </source>
</evidence>
<keyword evidence="5 12" id="KW-0337">GPI-anchor biosynthesis</keyword>
<gene>
    <name evidence="13" type="ORF">EDEG_02276</name>
</gene>
<feature type="transmembrane region" description="Helical" evidence="12">
    <location>
        <begin position="6"/>
        <end position="27"/>
    </location>
</feature>
<evidence type="ECO:0000256" key="3">
    <source>
        <dbReference type="ARBA" id="ARBA00008698"/>
    </source>
</evidence>
<evidence type="ECO:0000256" key="6">
    <source>
        <dbReference type="ARBA" id="ARBA00022676"/>
    </source>
</evidence>
<dbReference type="InParanoid" id="J8ZUN2"/>
<feature type="transmembrane region" description="Helical" evidence="12">
    <location>
        <begin position="143"/>
        <end position="165"/>
    </location>
</feature>
<comment type="function">
    <text evidence="12">Mannosyltransferase involved in glycosylphosphatidylinositol-anchor biosynthesis.</text>
</comment>
<evidence type="ECO:0000256" key="11">
    <source>
        <dbReference type="ARBA" id="ARBA00023136"/>
    </source>
</evidence>
<feature type="transmembrane region" description="Helical" evidence="12">
    <location>
        <begin position="72"/>
        <end position="90"/>
    </location>
</feature>
<keyword evidence="7 12" id="KW-0808">Transferase</keyword>
<dbReference type="GO" id="GO:0005789">
    <property type="term" value="C:endoplasmic reticulum membrane"/>
    <property type="evidence" value="ECO:0007669"/>
    <property type="project" value="UniProtKB-SubCell"/>
</dbReference>
<evidence type="ECO:0000256" key="7">
    <source>
        <dbReference type="ARBA" id="ARBA00022679"/>
    </source>
</evidence>
<feature type="transmembrane region" description="Helical" evidence="12">
    <location>
        <begin position="210"/>
        <end position="229"/>
    </location>
</feature>
<dbReference type="OrthoDB" id="10252502at2759"/>
<keyword evidence="11 12" id="KW-0472">Membrane</keyword>
<dbReference type="VEuPathDB" id="MicrosporidiaDB:EDEG_02276"/>
<dbReference type="STRING" id="1003232.J8ZUN2"/>
<dbReference type="GO" id="GO:0031501">
    <property type="term" value="C:mannosyltransferase complex"/>
    <property type="evidence" value="ECO:0007669"/>
    <property type="project" value="TreeGrafter"/>
</dbReference>
<evidence type="ECO:0000313" key="13">
    <source>
        <dbReference type="EMBL" id="EJW03388.1"/>
    </source>
</evidence>
<evidence type="ECO:0000256" key="12">
    <source>
        <dbReference type="RuleBase" id="RU363112"/>
    </source>
</evidence>
<comment type="caution">
    <text evidence="12">Lacks conserved residue(s) required for the propagation of feature annotation.</text>
</comment>
<keyword evidence="6 12" id="KW-0328">Glycosyltransferase</keyword>
<protein>
    <recommendedName>
        <fullName evidence="4 12">GPI mannosyltransferase 2</fullName>
        <ecNumber evidence="12">2.4.1.-</ecNumber>
    </recommendedName>
</protein>
<dbReference type="FunCoup" id="J8ZUN2">
    <property type="interactions" value="19"/>
</dbReference>
<reference evidence="14" key="2">
    <citation type="submission" date="2015-07" db="EMBL/GenBank/DDBJ databases">
        <title>Contrasting host-pathogen interactions and genome evolution in two generalist and specialist microsporidian pathogens of mosquitoes.</title>
        <authorList>
            <consortium name="The Broad Institute Genomics Platform"/>
            <consortium name="The Broad Institute Genome Sequencing Center for Infectious Disease"/>
            <person name="Cuomo C.A."/>
            <person name="Sanscrainte N.D."/>
            <person name="Goldberg J.M."/>
            <person name="Heiman D."/>
            <person name="Young S."/>
            <person name="Zeng Q."/>
            <person name="Becnel J.J."/>
            <person name="Birren B.W."/>
        </authorList>
    </citation>
    <scope>NUCLEOTIDE SEQUENCE [LARGE SCALE GENOMIC DNA]</scope>
    <source>
        <strain evidence="14">USNM 41457</strain>
    </source>
</reference>
<dbReference type="GO" id="GO:0006506">
    <property type="term" value="P:GPI anchor biosynthetic process"/>
    <property type="evidence" value="ECO:0007669"/>
    <property type="project" value="UniProtKB-UniPathway"/>
</dbReference>
<keyword evidence="8 12" id="KW-0812">Transmembrane</keyword>
<evidence type="ECO:0000256" key="1">
    <source>
        <dbReference type="ARBA" id="ARBA00004477"/>
    </source>
</evidence>
<feature type="transmembrane region" description="Helical" evidence="12">
    <location>
        <begin position="265"/>
        <end position="283"/>
    </location>
</feature>
<dbReference type="AlphaFoldDB" id="J8ZUN2"/>
<keyword evidence="9 12" id="KW-0256">Endoplasmic reticulum</keyword>
<dbReference type="GO" id="GO:0000009">
    <property type="term" value="F:alpha-1,6-mannosyltransferase activity"/>
    <property type="evidence" value="ECO:0007669"/>
    <property type="project" value="InterPro"/>
</dbReference>
<dbReference type="PANTHER" id="PTHR12468">
    <property type="entry name" value="GPI MANNOSYLTRANSFERASE 2"/>
    <property type="match status" value="1"/>
</dbReference>
<dbReference type="Pfam" id="PF04188">
    <property type="entry name" value="Mannosyl_trans2"/>
    <property type="match status" value="1"/>
</dbReference>
<dbReference type="EMBL" id="AFBI03000039">
    <property type="protein sequence ID" value="EJW03388.1"/>
    <property type="molecule type" value="Genomic_DNA"/>
</dbReference>
<name>J8ZUN2_EDHAE</name>
<comment type="subcellular location">
    <subcellularLocation>
        <location evidence="1 12">Endoplasmic reticulum membrane</location>
        <topology evidence="1 12">Multi-pass membrane protein</topology>
    </subcellularLocation>
</comment>
<evidence type="ECO:0000256" key="10">
    <source>
        <dbReference type="ARBA" id="ARBA00022989"/>
    </source>
</evidence>
<comment type="caution">
    <text evidence="13">The sequence shown here is derived from an EMBL/GenBank/DDBJ whole genome shotgun (WGS) entry which is preliminary data.</text>
</comment>
<evidence type="ECO:0000256" key="8">
    <source>
        <dbReference type="ARBA" id="ARBA00022692"/>
    </source>
</evidence>
<dbReference type="PANTHER" id="PTHR12468:SF2">
    <property type="entry name" value="GPI MANNOSYLTRANSFERASE 2"/>
    <property type="match status" value="1"/>
</dbReference>
<reference evidence="13 14" key="1">
    <citation type="submission" date="2011-08" db="EMBL/GenBank/DDBJ databases">
        <authorList>
            <person name="Liu Z.J."/>
            <person name="Shi F.L."/>
            <person name="Lu J.Q."/>
            <person name="Li M."/>
            <person name="Wang Z.L."/>
        </authorList>
    </citation>
    <scope>NUCLEOTIDE SEQUENCE [LARGE SCALE GENOMIC DNA]</scope>
    <source>
        <strain evidence="13 14">USNM 41457</strain>
    </source>
</reference>
<keyword evidence="14" id="KW-1185">Reference proteome</keyword>
<evidence type="ECO:0000256" key="2">
    <source>
        <dbReference type="ARBA" id="ARBA00004687"/>
    </source>
</evidence>
<evidence type="ECO:0000256" key="4">
    <source>
        <dbReference type="ARBA" id="ARBA00013795"/>
    </source>
</evidence>
<feature type="transmembrane region" description="Helical" evidence="12">
    <location>
        <begin position="97"/>
        <end position="117"/>
    </location>
</feature>
<dbReference type="InterPro" id="IPR007315">
    <property type="entry name" value="PIG-V/Gpi18"/>
</dbReference>
<evidence type="ECO:0000313" key="14">
    <source>
        <dbReference type="Proteomes" id="UP000003163"/>
    </source>
</evidence>
<dbReference type="HOGENOM" id="CLU_029048_3_1_1"/>
<evidence type="ECO:0000256" key="5">
    <source>
        <dbReference type="ARBA" id="ARBA00022502"/>
    </source>
</evidence>
<dbReference type="GO" id="GO:0004376">
    <property type="term" value="F:GPI mannosyltransferase activity"/>
    <property type="evidence" value="ECO:0007669"/>
    <property type="project" value="InterPro"/>
</dbReference>
<dbReference type="UniPathway" id="UPA00196"/>